<dbReference type="Proteomes" id="UP000183255">
    <property type="component" value="Unassembled WGS sequence"/>
</dbReference>
<proteinExistence type="predicted"/>
<gene>
    <name evidence="1" type="ORF">SAMN05421804_103220</name>
</gene>
<accession>A0A1G8LYB8</accession>
<protein>
    <submittedName>
        <fullName evidence="1">Uncharacterized protein</fullName>
    </submittedName>
</protein>
<dbReference type="AlphaFoldDB" id="A0A1G8LYB8"/>
<organism evidence="1 2">
    <name type="scientific">Proteiniclasticum ruminis</name>
    <dbReference type="NCBI Taxonomy" id="398199"/>
    <lineage>
        <taxon>Bacteria</taxon>
        <taxon>Bacillati</taxon>
        <taxon>Bacillota</taxon>
        <taxon>Clostridia</taxon>
        <taxon>Eubacteriales</taxon>
        <taxon>Clostridiaceae</taxon>
        <taxon>Proteiniclasticum</taxon>
    </lineage>
</organism>
<name>A0A1G8LYB8_9CLOT</name>
<evidence type="ECO:0000313" key="2">
    <source>
        <dbReference type="Proteomes" id="UP000183255"/>
    </source>
</evidence>
<dbReference type="RefSeq" id="WP_031575064.1">
    <property type="nucleotide sequence ID" value="NZ_DAMANS010000017.1"/>
</dbReference>
<dbReference type="EMBL" id="FNDZ01000003">
    <property type="protein sequence ID" value="SDI60646.1"/>
    <property type="molecule type" value="Genomic_DNA"/>
</dbReference>
<reference evidence="1 2" key="1">
    <citation type="submission" date="2016-10" db="EMBL/GenBank/DDBJ databases">
        <authorList>
            <person name="de Groot N.N."/>
        </authorList>
    </citation>
    <scope>NUCLEOTIDE SEQUENCE [LARGE SCALE GENOMIC DNA]</scope>
    <source>
        <strain evidence="1 2">CGMCC 1.5058</strain>
    </source>
</reference>
<sequence>MEDKILVITHSILDQGMLPAEKRFGMGPLPVVKDLMDLSVNLVAVPNVEKQYALFQKDQIQRNTGVEEDYGKYIKRSLTPLVNEVMERVKNGSIFLGVLSYQGDDTQRVEPETSPVMIELFRLFDRNCMLTPYFEISDKISQEEMELVISDIVLSLGI</sequence>
<evidence type="ECO:0000313" key="1">
    <source>
        <dbReference type="EMBL" id="SDI60646.1"/>
    </source>
</evidence>